<dbReference type="EMBL" id="JAUUTY010000006">
    <property type="protein sequence ID" value="KAK1615322.1"/>
    <property type="molecule type" value="Genomic_DNA"/>
</dbReference>
<accession>A0AAD8R6M9</accession>
<organism evidence="2 3">
    <name type="scientific">Lolium multiflorum</name>
    <name type="common">Italian ryegrass</name>
    <name type="synonym">Lolium perenne subsp. multiflorum</name>
    <dbReference type="NCBI Taxonomy" id="4521"/>
    <lineage>
        <taxon>Eukaryota</taxon>
        <taxon>Viridiplantae</taxon>
        <taxon>Streptophyta</taxon>
        <taxon>Embryophyta</taxon>
        <taxon>Tracheophyta</taxon>
        <taxon>Spermatophyta</taxon>
        <taxon>Magnoliopsida</taxon>
        <taxon>Liliopsida</taxon>
        <taxon>Poales</taxon>
        <taxon>Poaceae</taxon>
        <taxon>BOP clade</taxon>
        <taxon>Pooideae</taxon>
        <taxon>Poodae</taxon>
        <taxon>Poeae</taxon>
        <taxon>Poeae Chloroplast Group 2 (Poeae type)</taxon>
        <taxon>Loliodinae</taxon>
        <taxon>Loliinae</taxon>
        <taxon>Lolium</taxon>
    </lineage>
</organism>
<feature type="region of interest" description="Disordered" evidence="1">
    <location>
        <begin position="1"/>
        <end position="22"/>
    </location>
</feature>
<dbReference type="Proteomes" id="UP001231189">
    <property type="component" value="Unassembled WGS sequence"/>
</dbReference>
<reference evidence="2" key="1">
    <citation type="submission" date="2023-07" db="EMBL/GenBank/DDBJ databases">
        <title>A chromosome-level genome assembly of Lolium multiflorum.</title>
        <authorList>
            <person name="Chen Y."/>
            <person name="Copetti D."/>
            <person name="Kolliker R."/>
            <person name="Studer B."/>
        </authorList>
    </citation>
    <scope>NUCLEOTIDE SEQUENCE</scope>
    <source>
        <strain evidence="2">02402/16</strain>
        <tissue evidence="2">Leaf</tissue>
    </source>
</reference>
<dbReference type="AlphaFoldDB" id="A0AAD8R6M9"/>
<comment type="caution">
    <text evidence="2">The sequence shown here is derived from an EMBL/GenBank/DDBJ whole genome shotgun (WGS) entry which is preliminary data.</text>
</comment>
<protein>
    <submittedName>
        <fullName evidence="2">Uncharacterized protein</fullName>
    </submittedName>
</protein>
<dbReference type="Pfam" id="PF13365">
    <property type="entry name" value="Trypsin_2"/>
    <property type="match status" value="2"/>
</dbReference>
<proteinExistence type="predicted"/>
<dbReference type="InterPro" id="IPR009003">
    <property type="entry name" value="Peptidase_S1_PA"/>
</dbReference>
<dbReference type="Gene3D" id="2.40.10.120">
    <property type="match status" value="1"/>
</dbReference>
<evidence type="ECO:0000313" key="3">
    <source>
        <dbReference type="Proteomes" id="UP001231189"/>
    </source>
</evidence>
<evidence type="ECO:0000256" key="1">
    <source>
        <dbReference type="SAM" id="MobiDB-lite"/>
    </source>
</evidence>
<feature type="compositionally biased region" description="Polar residues" evidence="1">
    <location>
        <begin position="10"/>
        <end position="22"/>
    </location>
</feature>
<gene>
    <name evidence="2" type="ORF">QYE76_020839</name>
</gene>
<keyword evidence="3" id="KW-1185">Reference proteome</keyword>
<sequence>MLKRKRDNDCTTGSSESSIQKACTTGGTRHMGKFGDLHDSCQGVWNELNEEVISKLSKGVVAVASFKGNVMMHACSGIVIRSEPRITTLLTSTSLVRSSPDDSKIDTDLKIRARTYSSMYVNGWLKHYDLEHDIAIVDISTPGIPSKARLRHKVEYKSGGKVIAVGRVYHSRKLMATSGTVIEKTECKEAMIATCKISKAEIGGPLIDVDGNFLGMNICSANLTFFVPRKTILQCLGRFGIFRNGNKPKGSELVRSSNEKINDSATSDFYPKGFVQKVQKDLLSCGYPLPKEFTGGMKLINSFDTKFPSLYGAPRDVQNDLIEKVSSSLSPCVVSLASFNGETRLFACTGIAIECNLYTSILTSASLVRSSDDENKIDYDLRIEVHLPNKQRVLGELQHSSLHYNIAVVKIQNSHELQAVDLYHQVRFEPGCNMVAIGRLFKSGKLMATCGRLTDEQSKLDCKELLTSTCKISKVGIGGPLVDPDGYFVGMNFYEDEVTPFLPRKIVLECLSRFKTGTGAAENINSSPNRWPVPKPYWTYPMDDLCASMLRLVASPESYNYNLSGFEV</sequence>
<dbReference type="PANTHER" id="PTHR18868:SF37">
    <property type="entry name" value="OS07G0665300 PROTEIN"/>
    <property type="match status" value="1"/>
</dbReference>
<dbReference type="SUPFAM" id="SSF50494">
    <property type="entry name" value="Trypsin-like serine proteases"/>
    <property type="match status" value="2"/>
</dbReference>
<evidence type="ECO:0000313" key="2">
    <source>
        <dbReference type="EMBL" id="KAK1615322.1"/>
    </source>
</evidence>
<dbReference type="PANTHER" id="PTHR18868">
    <property type="entry name" value="OS07G0665300 PROTEIN-RELATED"/>
    <property type="match status" value="1"/>
</dbReference>
<name>A0AAD8R6M9_LOLMU</name>
<dbReference type="Gene3D" id="2.40.10.10">
    <property type="entry name" value="Trypsin-like serine proteases"/>
    <property type="match status" value="2"/>
</dbReference>
<dbReference type="InterPro" id="IPR043504">
    <property type="entry name" value="Peptidase_S1_PA_chymotrypsin"/>
</dbReference>